<dbReference type="Gene3D" id="3.30.70.100">
    <property type="match status" value="1"/>
</dbReference>
<dbReference type="AlphaFoldDB" id="A0A4R2HSF0"/>
<dbReference type="SUPFAM" id="SSF54909">
    <property type="entry name" value="Dimeric alpha+beta barrel"/>
    <property type="match status" value="1"/>
</dbReference>
<protein>
    <recommendedName>
        <fullName evidence="3">Antibiotic biosynthesis monooxygenase</fullName>
    </recommendedName>
</protein>
<evidence type="ECO:0000313" key="2">
    <source>
        <dbReference type="Proteomes" id="UP000294508"/>
    </source>
</evidence>
<accession>A0A4R2HSF0</accession>
<organism evidence="1 2">
    <name type="scientific">Kribbella steppae</name>
    <dbReference type="NCBI Taxonomy" id="2512223"/>
    <lineage>
        <taxon>Bacteria</taxon>
        <taxon>Bacillati</taxon>
        <taxon>Actinomycetota</taxon>
        <taxon>Actinomycetes</taxon>
        <taxon>Propionibacteriales</taxon>
        <taxon>Kribbellaceae</taxon>
        <taxon>Kribbella</taxon>
    </lineage>
</organism>
<dbReference type="Proteomes" id="UP000294508">
    <property type="component" value="Unassembled WGS sequence"/>
</dbReference>
<proteinExistence type="predicted"/>
<keyword evidence="2" id="KW-1185">Reference proteome</keyword>
<sequence length="111" mass="12061">MQTSQQLTAERDTVVAAGVVRIHTYAVDPADRSEFLKRRATVIDLIRAAHPGLTSTRLLRLEDGTYTDTWSWDSFQTMAAAFPMAQSPEAGAAWALTTNAAAANGEVVDEH</sequence>
<comment type="caution">
    <text evidence="1">The sequence shown here is derived from an EMBL/GenBank/DDBJ whole genome shotgun (WGS) entry which is preliminary data.</text>
</comment>
<dbReference type="OrthoDB" id="255603at2"/>
<evidence type="ECO:0000313" key="1">
    <source>
        <dbReference type="EMBL" id="TCO34172.1"/>
    </source>
</evidence>
<dbReference type="RefSeq" id="WP_132207978.1">
    <property type="nucleotide sequence ID" value="NZ_SLWN01000002.1"/>
</dbReference>
<evidence type="ECO:0008006" key="3">
    <source>
        <dbReference type="Google" id="ProtNLM"/>
    </source>
</evidence>
<gene>
    <name evidence="1" type="ORF">EV652_102237</name>
</gene>
<reference evidence="1 2" key="1">
    <citation type="journal article" date="2015" name="Stand. Genomic Sci.">
        <title>Genomic Encyclopedia of Bacterial and Archaeal Type Strains, Phase III: the genomes of soil and plant-associated and newly described type strains.</title>
        <authorList>
            <person name="Whitman W.B."/>
            <person name="Woyke T."/>
            <person name="Klenk H.P."/>
            <person name="Zhou Y."/>
            <person name="Lilburn T.G."/>
            <person name="Beck B.J."/>
            <person name="De Vos P."/>
            <person name="Vandamme P."/>
            <person name="Eisen J.A."/>
            <person name="Garrity G."/>
            <person name="Hugenholtz P."/>
            <person name="Kyrpides N.C."/>
        </authorList>
    </citation>
    <scope>NUCLEOTIDE SEQUENCE [LARGE SCALE GENOMIC DNA]</scope>
    <source>
        <strain evidence="1 2">VKM Ac-2572</strain>
    </source>
</reference>
<dbReference type="InterPro" id="IPR011008">
    <property type="entry name" value="Dimeric_a/b-barrel"/>
</dbReference>
<dbReference type="EMBL" id="SLWN01000002">
    <property type="protein sequence ID" value="TCO34172.1"/>
    <property type="molecule type" value="Genomic_DNA"/>
</dbReference>
<name>A0A4R2HSF0_9ACTN</name>